<keyword evidence="2" id="KW-0472">Membrane</keyword>
<reference evidence="5" key="1">
    <citation type="journal article" date="2014" name="Int. J. Syst. Evol. Microbiol.">
        <title>Complete genome sequence of Corynebacterium casei LMG S-19264T (=DSM 44701T), isolated from a smear-ripened cheese.</title>
        <authorList>
            <consortium name="US DOE Joint Genome Institute (JGI-PGF)"/>
            <person name="Walter F."/>
            <person name="Albersmeier A."/>
            <person name="Kalinowski J."/>
            <person name="Ruckert C."/>
        </authorList>
    </citation>
    <scope>NUCLEOTIDE SEQUENCE</scope>
    <source>
        <strain evidence="5">CGMCC 4.7398</strain>
    </source>
</reference>
<dbReference type="PANTHER" id="PTHR23028">
    <property type="entry name" value="ACETYLTRANSFERASE"/>
    <property type="match status" value="1"/>
</dbReference>
<protein>
    <submittedName>
        <fullName evidence="5">Acyltransferase</fullName>
    </submittedName>
</protein>
<feature type="transmembrane region" description="Helical" evidence="2">
    <location>
        <begin position="358"/>
        <end position="379"/>
    </location>
</feature>
<dbReference type="Proteomes" id="UP000627369">
    <property type="component" value="Unassembled WGS sequence"/>
</dbReference>
<gene>
    <name evidence="5" type="ORF">GCM10017772_35080</name>
</gene>
<comment type="caution">
    <text evidence="5">The sequence shown here is derived from an EMBL/GenBank/DDBJ whole genome shotgun (WGS) entry which is preliminary data.</text>
</comment>
<feature type="transmembrane region" description="Helical" evidence="2">
    <location>
        <begin position="43"/>
        <end position="61"/>
    </location>
</feature>
<dbReference type="InterPro" id="IPR050879">
    <property type="entry name" value="Acyltransferase_3"/>
</dbReference>
<reference evidence="5" key="2">
    <citation type="submission" date="2020-09" db="EMBL/GenBank/DDBJ databases">
        <authorList>
            <person name="Sun Q."/>
            <person name="Zhou Y."/>
        </authorList>
    </citation>
    <scope>NUCLEOTIDE SEQUENCE</scope>
    <source>
        <strain evidence="5">CGMCC 4.7398</strain>
    </source>
</reference>
<feature type="domain" description="SGNH" evidence="4">
    <location>
        <begin position="441"/>
        <end position="669"/>
    </location>
</feature>
<feature type="transmembrane region" description="Helical" evidence="2">
    <location>
        <begin position="106"/>
        <end position="130"/>
    </location>
</feature>
<dbReference type="AlphaFoldDB" id="A0A919G1F7"/>
<feature type="transmembrane region" description="Helical" evidence="2">
    <location>
        <begin position="177"/>
        <end position="194"/>
    </location>
</feature>
<feature type="domain" description="Acyltransferase 3" evidence="3">
    <location>
        <begin position="40"/>
        <end position="376"/>
    </location>
</feature>
<feature type="transmembrane region" description="Helical" evidence="2">
    <location>
        <begin position="331"/>
        <end position="352"/>
    </location>
</feature>
<evidence type="ECO:0000256" key="2">
    <source>
        <dbReference type="SAM" id="Phobius"/>
    </source>
</evidence>
<keyword evidence="6" id="KW-1185">Reference proteome</keyword>
<feature type="transmembrane region" description="Helical" evidence="2">
    <location>
        <begin position="230"/>
        <end position="252"/>
    </location>
</feature>
<dbReference type="PANTHER" id="PTHR23028:SF53">
    <property type="entry name" value="ACYL_TRANSF_3 DOMAIN-CONTAINING PROTEIN"/>
    <property type="match status" value="1"/>
</dbReference>
<dbReference type="EMBL" id="BNAS01000005">
    <property type="protein sequence ID" value="GHH76432.1"/>
    <property type="molecule type" value="Genomic_DNA"/>
</dbReference>
<proteinExistence type="predicted"/>
<dbReference type="InterPro" id="IPR043968">
    <property type="entry name" value="SGNH"/>
</dbReference>
<feature type="transmembrane region" description="Helical" evidence="2">
    <location>
        <begin position="391"/>
        <end position="412"/>
    </location>
</feature>
<dbReference type="RefSeq" id="WP_189670557.1">
    <property type="nucleotide sequence ID" value="NZ_BNAS01000005.1"/>
</dbReference>
<dbReference type="Pfam" id="PF01757">
    <property type="entry name" value="Acyl_transf_3"/>
    <property type="match status" value="1"/>
</dbReference>
<dbReference type="GO" id="GO:0009103">
    <property type="term" value="P:lipopolysaccharide biosynthetic process"/>
    <property type="evidence" value="ECO:0007669"/>
    <property type="project" value="TreeGrafter"/>
</dbReference>
<feature type="transmembrane region" description="Helical" evidence="2">
    <location>
        <begin position="206"/>
        <end position="224"/>
    </location>
</feature>
<keyword evidence="5" id="KW-0012">Acyltransferase</keyword>
<name>A0A919G1F7_9MICO</name>
<dbReference type="InterPro" id="IPR002656">
    <property type="entry name" value="Acyl_transf_3_dom"/>
</dbReference>
<keyword evidence="2" id="KW-1133">Transmembrane helix</keyword>
<organism evidence="5 6">
    <name type="scientific">Promicromonospora soli</name>
    <dbReference type="NCBI Taxonomy" id="2035533"/>
    <lineage>
        <taxon>Bacteria</taxon>
        <taxon>Bacillati</taxon>
        <taxon>Actinomycetota</taxon>
        <taxon>Actinomycetes</taxon>
        <taxon>Micrococcales</taxon>
        <taxon>Promicromonosporaceae</taxon>
        <taxon>Promicromonospora</taxon>
    </lineage>
</organism>
<evidence type="ECO:0000256" key="1">
    <source>
        <dbReference type="SAM" id="MobiDB-lite"/>
    </source>
</evidence>
<dbReference type="GO" id="GO:0016020">
    <property type="term" value="C:membrane"/>
    <property type="evidence" value="ECO:0007669"/>
    <property type="project" value="TreeGrafter"/>
</dbReference>
<feature type="transmembrane region" description="Helical" evidence="2">
    <location>
        <begin position="264"/>
        <end position="284"/>
    </location>
</feature>
<evidence type="ECO:0000313" key="5">
    <source>
        <dbReference type="EMBL" id="GHH76432.1"/>
    </source>
</evidence>
<accession>A0A919G1F7</accession>
<keyword evidence="5" id="KW-0808">Transferase</keyword>
<feature type="transmembrane region" description="Helical" evidence="2">
    <location>
        <begin position="67"/>
        <end position="85"/>
    </location>
</feature>
<dbReference type="GO" id="GO:0016747">
    <property type="term" value="F:acyltransferase activity, transferring groups other than amino-acyl groups"/>
    <property type="evidence" value="ECO:0007669"/>
    <property type="project" value="InterPro"/>
</dbReference>
<dbReference type="Pfam" id="PF19040">
    <property type="entry name" value="SGNH"/>
    <property type="match status" value="1"/>
</dbReference>
<evidence type="ECO:0000259" key="3">
    <source>
        <dbReference type="Pfam" id="PF01757"/>
    </source>
</evidence>
<sequence>MAQATTTAVDRSTGSPAEPSGPGADGVPATPGAGHTFRTDINGLRAVAVLAVVVYHAGIAVPGGFTGVDIFYVISGYLISSLLLREVDRSGTVDLVEFWTRRMRRLVPALALVVSVTLVACLLILSPLVWGRLAWHGASAMLFVSNLLFPYQGQDYFSDSVTPSPYLHTWSLGIEEQFYIFWPLLILLAVAIARRTRIPARRMLQLLFAGTFVVSLLVSVWLTAAVPDWAFYVLPTRAWEFAGAALVATLPWGRLAERSRLRPGVLRALLGTAGFVLLALSFVLVHETDPFPGTVALLPVGGALLVLAAGSVSGSGTWVDRVLDLPVLQRLGDVSYSWYLWHWPFVVLTTAAVQDDAIWIKVLASLAALGAAVATYRWVENPIRFSGALKSWRRTAAVTVVIGLAVGGLTVGTRVATGAVLQREPYATAVEAGAEPKPYECTETTRTTSGAELCLLGDVTATTTVLLLGDSHTMQWIPAFDAAARDAGLRLAVRWRHGCPAAEIKVEQPAERGPCGDYQAESVRVVDDLRPDAVVVSQAQIYADRMQNADGTRMTDDEARSTWATANDKLFAHLTAVAPSVVAVIDNPQLDVDPLECLTRPGVGLGDCSMSRAEAEGSNGDLPGISAGIWTKYGVTTWDGVWSQTCDDTTCGVGDTSHPVYRDYHHLSVDYVMTQVRSVEQMLRSAVTARRGSNIG</sequence>
<evidence type="ECO:0000259" key="4">
    <source>
        <dbReference type="Pfam" id="PF19040"/>
    </source>
</evidence>
<evidence type="ECO:0000313" key="6">
    <source>
        <dbReference type="Proteomes" id="UP000627369"/>
    </source>
</evidence>
<feature type="region of interest" description="Disordered" evidence="1">
    <location>
        <begin position="1"/>
        <end position="29"/>
    </location>
</feature>
<keyword evidence="2" id="KW-0812">Transmembrane</keyword>
<feature type="transmembrane region" description="Helical" evidence="2">
    <location>
        <begin position="296"/>
        <end position="319"/>
    </location>
</feature>
<feature type="compositionally biased region" description="Polar residues" evidence="1">
    <location>
        <begin position="1"/>
        <end position="15"/>
    </location>
</feature>